<gene>
    <name evidence="1" type="ORF">F5144DRAFT_552753</name>
</gene>
<accession>A0ACB7PKI7</accession>
<organism evidence="1 2">
    <name type="scientific">Chaetomium tenue</name>
    <dbReference type="NCBI Taxonomy" id="1854479"/>
    <lineage>
        <taxon>Eukaryota</taxon>
        <taxon>Fungi</taxon>
        <taxon>Dikarya</taxon>
        <taxon>Ascomycota</taxon>
        <taxon>Pezizomycotina</taxon>
        <taxon>Sordariomycetes</taxon>
        <taxon>Sordariomycetidae</taxon>
        <taxon>Sordariales</taxon>
        <taxon>Chaetomiaceae</taxon>
        <taxon>Chaetomium</taxon>
    </lineage>
</organism>
<comment type="caution">
    <text evidence="1">The sequence shown here is derived from an EMBL/GenBank/DDBJ whole genome shotgun (WGS) entry which is preliminary data.</text>
</comment>
<protein>
    <submittedName>
        <fullName evidence="1">Uncharacterized protein</fullName>
    </submittedName>
</protein>
<evidence type="ECO:0000313" key="1">
    <source>
        <dbReference type="EMBL" id="KAH6649364.1"/>
    </source>
</evidence>
<name>A0ACB7PKI7_9PEZI</name>
<reference evidence="1 2" key="1">
    <citation type="journal article" date="2021" name="Nat. Commun.">
        <title>Genetic determinants of endophytism in the Arabidopsis root mycobiome.</title>
        <authorList>
            <person name="Mesny F."/>
            <person name="Miyauchi S."/>
            <person name="Thiergart T."/>
            <person name="Pickel B."/>
            <person name="Atanasova L."/>
            <person name="Karlsson M."/>
            <person name="Huettel B."/>
            <person name="Barry K.W."/>
            <person name="Haridas S."/>
            <person name="Chen C."/>
            <person name="Bauer D."/>
            <person name="Andreopoulos W."/>
            <person name="Pangilinan J."/>
            <person name="LaButti K."/>
            <person name="Riley R."/>
            <person name="Lipzen A."/>
            <person name="Clum A."/>
            <person name="Drula E."/>
            <person name="Henrissat B."/>
            <person name="Kohler A."/>
            <person name="Grigoriev I.V."/>
            <person name="Martin F.M."/>
            <person name="Hacquard S."/>
        </authorList>
    </citation>
    <scope>NUCLEOTIDE SEQUENCE [LARGE SCALE GENOMIC DNA]</scope>
    <source>
        <strain evidence="1 2">MPI-SDFR-AT-0079</strain>
    </source>
</reference>
<dbReference type="Proteomes" id="UP000724584">
    <property type="component" value="Unassembled WGS sequence"/>
</dbReference>
<keyword evidence="2" id="KW-1185">Reference proteome</keyword>
<sequence length="183" mass="20905">MRSYTFLIRSETDYRLANDEKAPLLPFGMENTTDGFERVSRFINQFSHLTDDQVSPRYSYGELRLRRLNWLIRILGIKVTYFHMHGEWGTVFMDMLAPLVAIFAVLSIFLAAMQVGLAVDPSISTYTVICYWFSVIVLLATGTASFGFLGVMVGVYIYQQVFAYKMYKQSSPEAKAKMRSGVI</sequence>
<evidence type="ECO:0000313" key="2">
    <source>
        <dbReference type="Proteomes" id="UP000724584"/>
    </source>
</evidence>
<dbReference type="EMBL" id="JAGIZQ010000001">
    <property type="protein sequence ID" value="KAH6649364.1"/>
    <property type="molecule type" value="Genomic_DNA"/>
</dbReference>
<proteinExistence type="predicted"/>